<dbReference type="GO" id="GO:0016787">
    <property type="term" value="F:hydrolase activity"/>
    <property type="evidence" value="ECO:0007669"/>
    <property type="project" value="UniProtKB-KW"/>
</dbReference>
<evidence type="ECO:0000256" key="6">
    <source>
        <dbReference type="SAM" id="Phobius"/>
    </source>
</evidence>
<sequence length="860" mass="96988">MDSSFFLTTCAAATSFFALLGTLFFMFYKKFRIREKNETENPTSLSLLPPPFSLPRNWTHNVFPSFHGADVRKSFLSHFLKECRSKGIDPFIDNEITRGEFIGPELQKAIKGSRIAVVLLSKKYASSSWCLDELVEIMKCNEDEGYTVMVIFYEVDPTDVKKQAGEFGKVFKETCKGKTNEVTGRWSQALAKVATIAGYHSSNSENEAKMVEEIVTAISNKLFSSTRSRDLDDFVGIEAHMEKMEQFLDIRPGSDEVRMIGIWGPPGIGKTTIARCVFNQHSSSFDLSVFMSNVKAMYTPPVCSDDSDAKLNLQQKFLSQITNQKEGFKITHLGAVQERLHDKRVLVILDNVDQSVQLEALAKETGWFGHGSRIIITTQDQNLLRAHGINHVYKVGVPPMESVEIFCMYAFKQKTPAPGFQHLAWDATFHAGQLPLGLKVIGSSFRGKSKQQWEDALRTKFSCLLVQLGKEIVRKKYGSELDIRNPWERRFLVDATDIYEVLSDDTTDSRNVIGLDLTLSKPDDALYITSERAFERMTNLQFLRIRGRLYLPQKLNSISRKLILLDWDEFPMICLPSNFNSTFLVDLRMQRSKLEKLWDDTQLLPNLKWMDLGYSVNLKELPDLSTATNLELLLLNECSNLLELPSSIGNAINLKRLLLEGCTSLVELPSSIGNATNLETLELSECSSLLSRPQRNCHRTSASVNQLVVSNHKHAVIPGGEVPDYFSYRANGGTVTVKLNERPPQEPVYYSLHANGRTITVKFDEPPYKSLFKACFALVKVGDEAGNAEDDLNMSYTITDIQHDLAVPYAWRYLRLPPLPEHLYTIAIEAAVTSSNWLSFELSIGGSMWAIKECGILQLS</sequence>
<reference evidence="9" key="1">
    <citation type="journal article" date="2015" name="Nat. Plants">
        <title>Genome expansion of Arabis alpina linked with retrotransposition and reduced symmetric DNA methylation.</title>
        <authorList>
            <person name="Willing E.M."/>
            <person name="Rawat V."/>
            <person name="Mandakova T."/>
            <person name="Maumus F."/>
            <person name="James G.V."/>
            <person name="Nordstroem K.J."/>
            <person name="Becker C."/>
            <person name="Warthmann N."/>
            <person name="Chica C."/>
            <person name="Szarzynska B."/>
            <person name="Zytnicki M."/>
            <person name="Albani M.C."/>
            <person name="Kiefer C."/>
            <person name="Bergonzi S."/>
            <person name="Castaings L."/>
            <person name="Mateos J.L."/>
            <person name="Berns M.C."/>
            <person name="Bujdoso N."/>
            <person name="Piofczyk T."/>
            <person name="de Lorenzo L."/>
            <person name="Barrero-Sicilia C."/>
            <person name="Mateos I."/>
            <person name="Piednoel M."/>
            <person name="Hagmann J."/>
            <person name="Chen-Min-Tao R."/>
            <person name="Iglesias-Fernandez R."/>
            <person name="Schuster S.C."/>
            <person name="Alonso-Blanco C."/>
            <person name="Roudier F."/>
            <person name="Carbonero P."/>
            <person name="Paz-Ares J."/>
            <person name="Davis S.J."/>
            <person name="Pecinka A."/>
            <person name="Quesneville H."/>
            <person name="Colot V."/>
            <person name="Lysak M.A."/>
            <person name="Weigel D."/>
            <person name="Coupland G."/>
            <person name="Schneeberger K."/>
        </authorList>
    </citation>
    <scope>NUCLEOTIDE SEQUENCE [LARGE SCALE GENOMIC DNA]</scope>
    <source>
        <strain evidence="9">cv. Pajares</strain>
    </source>
</reference>
<dbReference type="OrthoDB" id="10008164at2759"/>
<evidence type="ECO:0000256" key="3">
    <source>
        <dbReference type="ARBA" id="ARBA00022801"/>
    </source>
</evidence>
<evidence type="ECO:0000256" key="1">
    <source>
        <dbReference type="ARBA" id="ARBA00022614"/>
    </source>
</evidence>
<dbReference type="SMART" id="SM00255">
    <property type="entry name" value="TIR"/>
    <property type="match status" value="1"/>
</dbReference>
<dbReference type="InterPro" id="IPR044974">
    <property type="entry name" value="Disease_R_plants"/>
</dbReference>
<dbReference type="PRINTS" id="PR00364">
    <property type="entry name" value="DISEASERSIST"/>
</dbReference>
<accession>A0A087G7N6</accession>
<dbReference type="Pfam" id="PF07725">
    <property type="entry name" value="LRR_3"/>
    <property type="match status" value="1"/>
</dbReference>
<name>A0A087G7N6_ARAAL</name>
<evidence type="ECO:0000256" key="4">
    <source>
        <dbReference type="ARBA" id="ARBA00022821"/>
    </source>
</evidence>
<evidence type="ECO:0000256" key="5">
    <source>
        <dbReference type="ARBA" id="ARBA00023027"/>
    </source>
</evidence>
<dbReference type="FunFam" id="3.40.50.300:FF:001002">
    <property type="entry name" value="Disease resistance protein (TIR-NBS-LRR class)"/>
    <property type="match status" value="1"/>
</dbReference>
<dbReference type="InterPro" id="IPR003593">
    <property type="entry name" value="AAA+_ATPase"/>
</dbReference>
<dbReference type="Pfam" id="PF01582">
    <property type="entry name" value="TIR"/>
    <property type="match status" value="1"/>
</dbReference>
<gene>
    <name evidence="8" type="ordered locus">AALP_Aa8g175200</name>
</gene>
<dbReference type="FunFam" id="3.40.50.10140:FF:000007">
    <property type="entry name" value="Disease resistance protein (TIR-NBS-LRR class)"/>
    <property type="match status" value="1"/>
</dbReference>
<evidence type="ECO:0000259" key="7">
    <source>
        <dbReference type="PROSITE" id="PS50104"/>
    </source>
</evidence>
<keyword evidence="3" id="KW-0378">Hydrolase</keyword>
<dbReference type="GO" id="GO:0007165">
    <property type="term" value="P:signal transduction"/>
    <property type="evidence" value="ECO:0007669"/>
    <property type="project" value="InterPro"/>
</dbReference>
<organism evidence="8 9">
    <name type="scientific">Arabis alpina</name>
    <name type="common">Alpine rock-cress</name>
    <dbReference type="NCBI Taxonomy" id="50452"/>
    <lineage>
        <taxon>Eukaryota</taxon>
        <taxon>Viridiplantae</taxon>
        <taxon>Streptophyta</taxon>
        <taxon>Embryophyta</taxon>
        <taxon>Tracheophyta</taxon>
        <taxon>Spermatophyta</taxon>
        <taxon>Magnoliopsida</taxon>
        <taxon>eudicotyledons</taxon>
        <taxon>Gunneridae</taxon>
        <taxon>Pentapetalae</taxon>
        <taxon>rosids</taxon>
        <taxon>malvids</taxon>
        <taxon>Brassicales</taxon>
        <taxon>Brassicaceae</taxon>
        <taxon>Arabideae</taxon>
        <taxon>Arabis</taxon>
    </lineage>
</organism>
<dbReference type="GO" id="GO:0006952">
    <property type="term" value="P:defense response"/>
    <property type="evidence" value="ECO:0007669"/>
    <property type="project" value="UniProtKB-KW"/>
</dbReference>
<keyword evidence="6" id="KW-0812">Transmembrane</keyword>
<dbReference type="InterPro" id="IPR042197">
    <property type="entry name" value="Apaf_helical"/>
</dbReference>
<evidence type="ECO:0000313" key="8">
    <source>
        <dbReference type="EMBL" id="KFK25888.1"/>
    </source>
</evidence>
<keyword evidence="1" id="KW-0433">Leucine-rich repeat</keyword>
<dbReference type="PROSITE" id="PS50104">
    <property type="entry name" value="TIR"/>
    <property type="match status" value="1"/>
</dbReference>
<dbReference type="InterPro" id="IPR002182">
    <property type="entry name" value="NB-ARC"/>
</dbReference>
<dbReference type="InterPro" id="IPR000157">
    <property type="entry name" value="TIR_dom"/>
</dbReference>
<dbReference type="InterPro" id="IPR027417">
    <property type="entry name" value="P-loop_NTPase"/>
</dbReference>
<dbReference type="PANTHER" id="PTHR11017">
    <property type="entry name" value="LEUCINE-RICH REPEAT-CONTAINING PROTEIN"/>
    <property type="match status" value="1"/>
</dbReference>
<feature type="transmembrane region" description="Helical" evidence="6">
    <location>
        <begin position="6"/>
        <end position="28"/>
    </location>
</feature>
<dbReference type="InterPro" id="IPR032675">
    <property type="entry name" value="LRR_dom_sf"/>
</dbReference>
<dbReference type="Pfam" id="PF00931">
    <property type="entry name" value="NB-ARC"/>
    <property type="match status" value="1"/>
</dbReference>
<dbReference type="Gramene" id="KFK25888">
    <property type="protein sequence ID" value="KFK25888"/>
    <property type="gene ID" value="AALP_AA8G175200"/>
</dbReference>
<evidence type="ECO:0000256" key="2">
    <source>
        <dbReference type="ARBA" id="ARBA00022737"/>
    </source>
</evidence>
<dbReference type="OMA" id="NCHRTSA"/>
<dbReference type="SUPFAM" id="SSF52200">
    <property type="entry name" value="Toll/Interleukin receptor TIR domain"/>
    <property type="match status" value="1"/>
</dbReference>
<dbReference type="GO" id="GO:0043531">
    <property type="term" value="F:ADP binding"/>
    <property type="evidence" value="ECO:0007669"/>
    <property type="project" value="InterPro"/>
</dbReference>
<keyword evidence="9" id="KW-1185">Reference proteome</keyword>
<keyword evidence="6" id="KW-1133">Transmembrane helix</keyword>
<keyword evidence="4" id="KW-0611">Plant defense</keyword>
<keyword evidence="2" id="KW-0677">Repeat</keyword>
<dbReference type="EMBL" id="CM002876">
    <property type="protein sequence ID" value="KFK25888.1"/>
    <property type="molecule type" value="Genomic_DNA"/>
</dbReference>
<evidence type="ECO:0000313" key="9">
    <source>
        <dbReference type="Proteomes" id="UP000029120"/>
    </source>
</evidence>
<dbReference type="Gene3D" id="3.40.50.10140">
    <property type="entry name" value="Toll/interleukin-1 receptor homology (TIR) domain"/>
    <property type="match status" value="1"/>
</dbReference>
<keyword evidence="5" id="KW-0520">NAD</keyword>
<dbReference type="SUPFAM" id="SSF52540">
    <property type="entry name" value="P-loop containing nucleoside triphosphate hydrolases"/>
    <property type="match status" value="1"/>
</dbReference>
<dbReference type="PANTHER" id="PTHR11017:SF317">
    <property type="entry name" value="ADP-RIBOSYL CYCLASE_CYCLIC ADP-RIBOSE HYDROLASE"/>
    <property type="match status" value="1"/>
</dbReference>
<dbReference type="InterPro" id="IPR035897">
    <property type="entry name" value="Toll_tir_struct_dom_sf"/>
</dbReference>
<proteinExistence type="predicted"/>
<dbReference type="SUPFAM" id="SSF52058">
    <property type="entry name" value="L domain-like"/>
    <property type="match status" value="1"/>
</dbReference>
<dbReference type="Proteomes" id="UP000029120">
    <property type="component" value="Chromosome 8"/>
</dbReference>
<dbReference type="SMART" id="SM00382">
    <property type="entry name" value="AAA"/>
    <property type="match status" value="1"/>
</dbReference>
<dbReference type="InterPro" id="IPR011713">
    <property type="entry name" value="Leu-rich_rpt_3"/>
</dbReference>
<feature type="domain" description="TIR" evidence="7">
    <location>
        <begin position="58"/>
        <end position="222"/>
    </location>
</feature>
<dbReference type="Gene3D" id="3.40.50.300">
    <property type="entry name" value="P-loop containing nucleotide triphosphate hydrolases"/>
    <property type="match status" value="1"/>
</dbReference>
<dbReference type="AlphaFoldDB" id="A0A087G7N6"/>
<protein>
    <recommendedName>
        <fullName evidence="7">TIR domain-containing protein</fullName>
    </recommendedName>
</protein>
<keyword evidence="6" id="KW-0472">Membrane</keyword>
<dbReference type="Gene3D" id="1.10.8.430">
    <property type="entry name" value="Helical domain of apoptotic protease-activating factors"/>
    <property type="match status" value="1"/>
</dbReference>
<dbReference type="Gene3D" id="3.80.10.10">
    <property type="entry name" value="Ribonuclease Inhibitor"/>
    <property type="match status" value="1"/>
</dbReference>